<dbReference type="InterPro" id="IPR005269">
    <property type="entry name" value="LOG"/>
</dbReference>
<dbReference type="EC" id="3.2.2.n1" evidence="2"/>
<comment type="similarity">
    <text evidence="1 2">Belongs to the LOG family.</text>
</comment>
<dbReference type="PANTHER" id="PTHR31223">
    <property type="entry name" value="LOG FAMILY PROTEIN YJL055W"/>
    <property type="match status" value="1"/>
</dbReference>
<evidence type="ECO:0000256" key="1">
    <source>
        <dbReference type="ARBA" id="ARBA00006763"/>
    </source>
</evidence>
<evidence type="ECO:0000313" key="4">
    <source>
        <dbReference type="Proteomes" id="UP000743001"/>
    </source>
</evidence>
<keyword evidence="2" id="KW-0203">Cytokinin biosynthesis</keyword>
<evidence type="ECO:0000256" key="2">
    <source>
        <dbReference type="RuleBase" id="RU363015"/>
    </source>
</evidence>
<keyword evidence="2" id="KW-0378">Hydrolase</keyword>
<protein>
    <recommendedName>
        <fullName evidence="2">Cytokinin riboside 5'-monophosphate phosphoribohydrolase</fullName>
        <ecNumber evidence="2">3.2.2.n1</ecNumber>
    </recommendedName>
</protein>
<dbReference type="PANTHER" id="PTHR31223:SF70">
    <property type="entry name" value="LOG FAMILY PROTEIN YJL055W"/>
    <property type="match status" value="1"/>
</dbReference>
<proteinExistence type="inferred from homology"/>
<dbReference type="NCBIfam" id="TIGR00730">
    <property type="entry name" value="Rossman fold protein, TIGR00730 family"/>
    <property type="match status" value="1"/>
</dbReference>
<gene>
    <name evidence="3" type="ORF">KQJ23_00600</name>
</gene>
<reference evidence="3 4" key="1">
    <citation type="submission" date="2021-06" db="EMBL/GenBank/DDBJ databases">
        <authorList>
            <person name="Sun Q."/>
            <person name="Li D."/>
        </authorList>
    </citation>
    <scope>NUCLEOTIDE SEQUENCE [LARGE SCALE GENOMIC DNA]</scope>
    <source>
        <strain evidence="3 4">MSJ-6</strain>
    </source>
</reference>
<sequence length="188" mass="20738">MNIAVYCGASLGNSPVYQEAAVEIGEWIARQGHVLVYGGGRAGLMGILADTVLSHGGEVIGIIPGFLRDRELAHPHLTELIVVDSMPERKKYMMDLSKAYLALPGGPGTLEEITECVSWARIGQNENPCIFYNKNGYYDHVDSFYGKMVDEGFLSTEDRSKILFSDSIGQIEAFIESYIPPGIRQYQV</sequence>
<dbReference type="EMBL" id="JAHLQJ010000001">
    <property type="protein sequence ID" value="MBU5670317.1"/>
    <property type="molecule type" value="Genomic_DNA"/>
</dbReference>
<dbReference type="Pfam" id="PF03641">
    <property type="entry name" value="Lysine_decarbox"/>
    <property type="match status" value="1"/>
</dbReference>
<comment type="caution">
    <text evidence="3">The sequence shown here is derived from an EMBL/GenBank/DDBJ whole genome shotgun (WGS) entry which is preliminary data.</text>
</comment>
<evidence type="ECO:0000313" key="3">
    <source>
        <dbReference type="EMBL" id="MBU5670317.1"/>
    </source>
</evidence>
<keyword evidence="4" id="KW-1185">Reference proteome</keyword>
<dbReference type="InterPro" id="IPR031100">
    <property type="entry name" value="LOG_fam"/>
</dbReference>
<accession>A0ABS6FJG2</accession>
<dbReference type="RefSeq" id="WP_216476651.1">
    <property type="nucleotide sequence ID" value="NZ_JAHLQJ010000001.1"/>
</dbReference>
<name>A0ABS6FJG2_9BACL</name>
<dbReference type="Proteomes" id="UP000743001">
    <property type="component" value="Unassembled WGS sequence"/>
</dbReference>
<organism evidence="3 4">
    <name type="scientific">Paenibacillus brevis</name>
    <dbReference type="NCBI Taxonomy" id="2841508"/>
    <lineage>
        <taxon>Bacteria</taxon>
        <taxon>Bacillati</taxon>
        <taxon>Bacillota</taxon>
        <taxon>Bacilli</taxon>
        <taxon>Bacillales</taxon>
        <taxon>Paenibacillaceae</taxon>
        <taxon>Paenibacillus</taxon>
    </lineage>
</organism>